<dbReference type="AlphaFoldDB" id="A0A8J2WXD5"/>
<evidence type="ECO:0000313" key="4">
    <source>
        <dbReference type="Proteomes" id="UP000789595"/>
    </source>
</evidence>
<protein>
    <recommendedName>
        <fullName evidence="5">Sulfotransferase domain-containing protein</fullName>
    </recommendedName>
</protein>
<evidence type="ECO:0000256" key="1">
    <source>
        <dbReference type="SAM" id="MobiDB-lite"/>
    </source>
</evidence>
<evidence type="ECO:0008006" key="5">
    <source>
        <dbReference type="Google" id="ProtNLM"/>
    </source>
</evidence>
<feature type="chain" id="PRO_5035327477" description="Sulfotransferase domain-containing protein" evidence="2">
    <location>
        <begin position="16"/>
        <end position="362"/>
    </location>
</feature>
<feature type="region of interest" description="Disordered" evidence="1">
    <location>
        <begin position="317"/>
        <end position="339"/>
    </location>
</feature>
<dbReference type="InterPro" id="IPR027417">
    <property type="entry name" value="P-loop_NTPase"/>
</dbReference>
<gene>
    <name evidence="3" type="ORF">PECAL_2P28020</name>
</gene>
<proteinExistence type="predicted"/>
<keyword evidence="4" id="KW-1185">Reference proteome</keyword>
<name>A0A8J2WXD5_9STRA</name>
<sequence>MAALVAVLLLPGGLAAMCGEPDAAGRSIAHYHQHKNAGITIRAMLKNVTHAREMHSSRPPLAKVLRAAGAKREFVVTFVREPVSRTLSRYWYWRATGSDKSKKTRKARCATLLEYARASARANNQHQYMLGGAALGACAARRRLGGRARGFSLQKLRGFSWGARGRSKGPAEGDGVFDAEAGNRTKAPADVCPAGAEAYGRRVDELLASPDLFVGVVEHFDLSLLLLGRLFPDLDVDYCRRNSVVGAPRLDAVRASAADAVRVIAAKNRLDAVVHRRAEAALLARARCVFGGAGGVDRALANYTARLRAFQRERCGTSGHSHSLGSPLDEPTAWSPSEECRRYRASEDFLPVSDDDEESVDP</sequence>
<dbReference type="EMBL" id="CAKKNE010000002">
    <property type="protein sequence ID" value="CAH0369670.1"/>
    <property type="molecule type" value="Genomic_DNA"/>
</dbReference>
<evidence type="ECO:0000313" key="3">
    <source>
        <dbReference type="EMBL" id="CAH0369670.1"/>
    </source>
</evidence>
<accession>A0A8J2WXD5</accession>
<feature type="signal peptide" evidence="2">
    <location>
        <begin position="1"/>
        <end position="15"/>
    </location>
</feature>
<comment type="caution">
    <text evidence="3">The sequence shown here is derived from an EMBL/GenBank/DDBJ whole genome shotgun (WGS) entry which is preliminary data.</text>
</comment>
<dbReference type="Proteomes" id="UP000789595">
    <property type="component" value="Unassembled WGS sequence"/>
</dbReference>
<reference evidence="3" key="1">
    <citation type="submission" date="2021-11" db="EMBL/GenBank/DDBJ databases">
        <authorList>
            <consortium name="Genoscope - CEA"/>
            <person name="William W."/>
        </authorList>
    </citation>
    <scope>NUCLEOTIDE SEQUENCE</scope>
</reference>
<dbReference type="Gene3D" id="3.40.50.300">
    <property type="entry name" value="P-loop containing nucleotide triphosphate hydrolases"/>
    <property type="match status" value="1"/>
</dbReference>
<evidence type="ECO:0000256" key="2">
    <source>
        <dbReference type="SAM" id="SignalP"/>
    </source>
</evidence>
<organism evidence="3 4">
    <name type="scientific">Pelagomonas calceolata</name>
    <dbReference type="NCBI Taxonomy" id="35677"/>
    <lineage>
        <taxon>Eukaryota</taxon>
        <taxon>Sar</taxon>
        <taxon>Stramenopiles</taxon>
        <taxon>Ochrophyta</taxon>
        <taxon>Pelagophyceae</taxon>
        <taxon>Pelagomonadales</taxon>
        <taxon>Pelagomonadaceae</taxon>
        <taxon>Pelagomonas</taxon>
    </lineage>
</organism>
<keyword evidence="2" id="KW-0732">Signal</keyword>